<feature type="compositionally biased region" description="Basic and acidic residues" evidence="1">
    <location>
        <begin position="16"/>
        <end position="25"/>
    </location>
</feature>
<proteinExistence type="predicted"/>
<accession>X6M570</accession>
<gene>
    <name evidence="2" type="ORF">RFI_28608</name>
</gene>
<feature type="region of interest" description="Disordered" evidence="1">
    <location>
        <begin position="1"/>
        <end position="34"/>
    </location>
</feature>
<evidence type="ECO:0000313" key="3">
    <source>
        <dbReference type="Proteomes" id="UP000023152"/>
    </source>
</evidence>
<protein>
    <submittedName>
        <fullName evidence="2">Uncharacterized protein</fullName>
    </submittedName>
</protein>
<dbReference type="AlphaFoldDB" id="X6M570"/>
<name>X6M570_RETFI</name>
<evidence type="ECO:0000313" key="2">
    <source>
        <dbReference type="EMBL" id="ETO08776.1"/>
    </source>
</evidence>
<dbReference type="EMBL" id="ASPP01024706">
    <property type="protein sequence ID" value="ETO08776.1"/>
    <property type="molecule type" value="Genomic_DNA"/>
</dbReference>
<evidence type="ECO:0000256" key="1">
    <source>
        <dbReference type="SAM" id="MobiDB-lite"/>
    </source>
</evidence>
<organism evidence="2 3">
    <name type="scientific">Reticulomyxa filosa</name>
    <dbReference type="NCBI Taxonomy" id="46433"/>
    <lineage>
        <taxon>Eukaryota</taxon>
        <taxon>Sar</taxon>
        <taxon>Rhizaria</taxon>
        <taxon>Retaria</taxon>
        <taxon>Foraminifera</taxon>
        <taxon>Monothalamids</taxon>
        <taxon>Reticulomyxidae</taxon>
        <taxon>Reticulomyxa</taxon>
    </lineage>
</organism>
<dbReference type="Proteomes" id="UP000023152">
    <property type="component" value="Unassembled WGS sequence"/>
</dbReference>
<comment type="caution">
    <text evidence="2">The sequence shown here is derived from an EMBL/GenBank/DDBJ whole genome shotgun (WGS) entry which is preliminary data.</text>
</comment>
<sequence>MDQISNANRPVDNDGVELKEIDPTKPNHFGQTSTHWSGARFHTIQTISYQPRQAIVEDKESSEEPPNRERPNTLFENLVISPEDDSYYEQKESVTKNIVVPNPHHASTKSQNKIMGSI</sequence>
<keyword evidence="3" id="KW-1185">Reference proteome</keyword>
<reference evidence="2 3" key="1">
    <citation type="journal article" date="2013" name="Curr. Biol.">
        <title>The Genome of the Foraminiferan Reticulomyxa filosa.</title>
        <authorList>
            <person name="Glockner G."/>
            <person name="Hulsmann N."/>
            <person name="Schleicher M."/>
            <person name="Noegel A.A."/>
            <person name="Eichinger L."/>
            <person name="Gallinger C."/>
            <person name="Pawlowski J."/>
            <person name="Sierra R."/>
            <person name="Euteneuer U."/>
            <person name="Pillet L."/>
            <person name="Moustafa A."/>
            <person name="Platzer M."/>
            <person name="Groth M."/>
            <person name="Szafranski K."/>
            <person name="Schliwa M."/>
        </authorList>
    </citation>
    <scope>NUCLEOTIDE SEQUENCE [LARGE SCALE GENOMIC DNA]</scope>
</reference>